<organism evidence="2 3">
    <name type="scientific">Prymnesium parvum</name>
    <name type="common">Toxic golden alga</name>
    <dbReference type="NCBI Taxonomy" id="97485"/>
    <lineage>
        <taxon>Eukaryota</taxon>
        <taxon>Haptista</taxon>
        <taxon>Haptophyta</taxon>
        <taxon>Prymnesiophyceae</taxon>
        <taxon>Prymnesiales</taxon>
        <taxon>Prymnesiaceae</taxon>
        <taxon>Prymnesium</taxon>
    </lineage>
</organism>
<dbReference type="InterPro" id="IPR036047">
    <property type="entry name" value="F-box-like_dom_sf"/>
</dbReference>
<evidence type="ECO:0000256" key="1">
    <source>
        <dbReference type="SAM" id="MobiDB-lite"/>
    </source>
</evidence>
<sequence length="371" mass="41360">MWLCIGLIDNCFHFMARARLSHFFRRSATTRHSCAPPEQTQCPSQAETAAQSFSPRKTDATPQIIEQTLLSPDVLLSILEHLCLNAVCVGAQVCCVWRDVVELLRARRGILKREQTYVEGAVACVGQLPCSAIARSDRASLILPLESEKISLKRMGTHFSWDVLHLLGWECDAAHLYIIDSCSHNRVAKYCRESGELLTFSNVNLRYPMGLVLVQRGDEQLLYVSDMLHHRIIVLNTMLQLVRVLECPQPRLGSVYGLTHHAGVLYAADCLHNAVYALDLDGQFLRSFGPFCHPRGVAVAGPCSAHDGLLLVAERMLLRVLSLDGRLLQVIHIPDADLWGVAFDGVLAYVADRNHALHTFQVRNPNVKVPT</sequence>
<dbReference type="AlphaFoldDB" id="A0AB34IYA4"/>
<comment type="caution">
    <text evidence="2">The sequence shown here is derived from an EMBL/GenBank/DDBJ whole genome shotgun (WGS) entry which is preliminary data.</text>
</comment>
<dbReference type="SUPFAM" id="SSF81383">
    <property type="entry name" value="F-box domain"/>
    <property type="match status" value="1"/>
</dbReference>
<feature type="region of interest" description="Disordered" evidence="1">
    <location>
        <begin position="34"/>
        <end position="55"/>
    </location>
</feature>
<evidence type="ECO:0000313" key="2">
    <source>
        <dbReference type="EMBL" id="KAL1508404.1"/>
    </source>
</evidence>
<reference evidence="2 3" key="1">
    <citation type="journal article" date="2024" name="Science">
        <title>Giant polyketide synthase enzymes in the biosynthesis of giant marine polyether toxins.</title>
        <authorList>
            <person name="Fallon T.R."/>
            <person name="Shende V.V."/>
            <person name="Wierzbicki I.H."/>
            <person name="Pendleton A.L."/>
            <person name="Watervoot N.F."/>
            <person name="Auber R.P."/>
            <person name="Gonzalez D.J."/>
            <person name="Wisecaver J.H."/>
            <person name="Moore B.S."/>
        </authorList>
    </citation>
    <scope>NUCLEOTIDE SEQUENCE [LARGE SCALE GENOMIC DNA]</scope>
    <source>
        <strain evidence="2 3">12B1</strain>
    </source>
</reference>
<dbReference type="Proteomes" id="UP001515480">
    <property type="component" value="Unassembled WGS sequence"/>
</dbReference>
<keyword evidence="3" id="KW-1185">Reference proteome</keyword>
<protein>
    <recommendedName>
        <fullName evidence="4">F-box domain-containing protein</fullName>
    </recommendedName>
</protein>
<name>A0AB34IYA4_PRYPA</name>
<dbReference type="Gene3D" id="2.120.10.30">
    <property type="entry name" value="TolB, C-terminal domain"/>
    <property type="match status" value="1"/>
</dbReference>
<evidence type="ECO:0000313" key="3">
    <source>
        <dbReference type="Proteomes" id="UP001515480"/>
    </source>
</evidence>
<evidence type="ECO:0008006" key="4">
    <source>
        <dbReference type="Google" id="ProtNLM"/>
    </source>
</evidence>
<dbReference type="SUPFAM" id="SSF101898">
    <property type="entry name" value="NHL repeat"/>
    <property type="match status" value="1"/>
</dbReference>
<dbReference type="EMBL" id="JBGBPQ010000016">
    <property type="protein sequence ID" value="KAL1508404.1"/>
    <property type="molecule type" value="Genomic_DNA"/>
</dbReference>
<feature type="compositionally biased region" description="Polar residues" evidence="1">
    <location>
        <begin position="38"/>
        <end position="55"/>
    </location>
</feature>
<gene>
    <name evidence="2" type="ORF">AB1Y20_004514</name>
</gene>
<accession>A0AB34IYA4</accession>
<dbReference type="InterPro" id="IPR011042">
    <property type="entry name" value="6-blade_b-propeller_TolB-like"/>
</dbReference>
<proteinExistence type="predicted"/>